<comment type="caution">
    <text evidence="2">The sequence shown here is derived from an EMBL/GenBank/DDBJ whole genome shotgun (WGS) entry which is preliminary data.</text>
</comment>
<dbReference type="AlphaFoldDB" id="A0A9W6ZYA9"/>
<evidence type="ECO:0000256" key="1">
    <source>
        <dbReference type="SAM" id="MobiDB-lite"/>
    </source>
</evidence>
<name>A0A9W6ZYA9_9STRA</name>
<sequence>MTIIFRATRLLTRKPATMPWAQPQRLITYQLFQERLKGVKGRQEVKAKGGAISPAREPPTKPFDSATIILAPPTSTRPFSTLRDDLSKKVSVEETMWIRQQEKHKEEVLSLKKTLDKIDAAKSPIPCAKVHHDY</sequence>
<organism evidence="2 3">
    <name type="scientific">Triparma retinervis</name>
    <dbReference type="NCBI Taxonomy" id="2557542"/>
    <lineage>
        <taxon>Eukaryota</taxon>
        <taxon>Sar</taxon>
        <taxon>Stramenopiles</taxon>
        <taxon>Ochrophyta</taxon>
        <taxon>Bolidophyceae</taxon>
        <taxon>Parmales</taxon>
        <taxon>Triparmaceae</taxon>
        <taxon>Triparma</taxon>
    </lineage>
</organism>
<gene>
    <name evidence="2" type="ORF">TrRE_jg7371</name>
</gene>
<keyword evidence="3" id="KW-1185">Reference proteome</keyword>
<protein>
    <submittedName>
        <fullName evidence="2">Uncharacterized protein</fullName>
    </submittedName>
</protein>
<evidence type="ECO:0000313" key="2">
    <source>
        <dbReference type="EMBL" id="GMH59333.1"/>
    </source>
</evidence>
<accession>A0A9W6ZYA9</accession>
<reference evidence="2" key="1">
    <citation type="submission" date="2022-07" db="EMBL/GenBank/DDBJ databases">
        <title>Genome analysis of Parmales, a sister group of diatoms, reveals the evolutionary specialization of diatoms from phago-mixotrophs to photoautotrophs.</title>
        <authorList>
            <person name="Ban H."/>
            <person name="Sato S."/>
            <person name="Yoshikawa S."/>
            <person name="Kazumasa Y."/>
            <person name="Nakamura Y."/>
            <person name="Ichinomiya M."/>
            <person name="Saitoh K."/>
            <person name="Sato N."/>
            <person name="Blanc-Mathieu R."/>
            <person name="Endo H."/>
            <person name="Kuwata A."/>
            <person name="Ogata H."/>
        </authorList>
    </citation>
    <scope>NUCLEOTIDE SEQUENCE</scope>
</reference>
<dbReference type="Proteomes" id="UP001165082">
    <property type="component" value="Unassembled WGS sequence"/>
</dbReference>
<dbReference type="EMBL" id="BRXZ01000988">
    <property type="protein sequence ID" value="GMH59333.1"/>
    <property type="molecule type" value="Genomic_DNA"/>
</dbReference>
<evidence type="ECO:0000313" key="3">
    <source>
        <dbReference type="Proteomes" id="UP001165082"/>
    </source>
</evidence>
<feature type="region of interest" description="Disordered" evidence="1">
    <location>
        <begin position="43"/>
        <end position="66"/>
    </location>
</feature>
<proteinExistence type="predicted"/>